<dbReference type="GO" id="GO:0005615">
    <property type="term" value="C:extracellular space"/>
    <property type="evidence" value="ECO:0007669"/>
    <property type="project" value="UniProtKB-KW"/>
</dbReference>
<evidence type="ECO:0000256" key="12">
    <source>
        <dbReference type="ARBA" id="ARBA00042730"/>
    </source>
</evidence>
<evidence type="ECO:0000256" key="8">
    <source>
        <dbReference type="ARBA" id="ARBA00038932"/>
    </source>
</evidence>
<evidence type="ECO:0000256" key="1">
    <source>
        <dbReference type="ARBA" id="ARBA00004613"/>
    </source>
</evidence>
<evidence type="ECO:0000256" key="6">
    <source>
        <dbReference type="ARBA" id="ARBA00036735"/>
    </source>
</evidence>
<dbReference type="PANTHER" id="PTHR11954:SF6">
    <property type="entry name" value="MACROPHAGE MIGRATION INHIBITORY FACTOR"/>
    <property type="match status" value="1"/>
</dbReference>
<comment type="similarity">
    <text evidence="2">Belongs to the MIF family.</text>
</comment>
<dbReference type="OrthoDB" id="255819at2759"/>
<name>A0A443S5F7_9ACAR</name>
<comment type="caution">
    <text evidence="13">The sequence shown here is derived from an EMBL/GenBank/DDBJ whole genome shotgun (WGS) entry which is preliminary data.</text>
</comment>
<accession>A0A443S5F7</accession>
<organism evidence="13 14">
    <name type="scientific">Leptotrombidium deliense</name>
    <dbReference type="NCBI Taxonomy" id="299467"/>
    <lineage>
        <taxon>Eukaryota</taxon>
        <taxon>Metazoa</taxon>
        <taxon>Ecdysozoa</taxon>
        <taxon>Arthropoda</taxon>
        <taxon>Chelicerata</taxon>
        <taxon>Arachnida</taxon>
        <taxon>Acari</taxon>
        <taxon>Acariformes</taxon>
        <taxon>Trombidiformes</taxon>
        <taxon>Prostigmata</taxon>
        <taxon>Anystina</taxon>
        <taxon>Parasitengona</taxon>
        <taxon>Trombiculoidea</taxon>
        <taxon>Trombiculidae</taxon>
        <taxon>Leptotrombidium</taxon>
    </lineage>
</organism>
<dbReference type="VEuPathDB" id="VectorBase:LDEU009281"/>
<evidence type="ECO:0000256" key="9">
    <source>
        <dbReference type="ARBA" id="ARBA00039086"/>
    </source>
</evidence>
<dbReference type="EC" id="5.3.2.1" evidence="9"/>
<reference evidence="13 14" key="1">
    <citation type="journal article" date="2018" name="Gigascience">
        <title>Genomes of trombidid mites reveal novel predicted allergens and laterally-transferred genes associated with secondary metabolism.</title>
        <authorList>
            <person name="Dong X."/>
            <person name="Chaisiri K."/>
            <person name="Xia D."/>
            <person name="Armstrong S.D."/>
            <person name="Fang Y."/>
            <person name="Donnelly M.J."/>
            <person name="Kadowaki T."/>
            <person name="McGarry J.W."/>
            <person name="Darby A.C."/>
            <person name="Makepeace B.L."/>
        </authorList>
    </citation>
    <scope>NUCLEOTIDE SEQUENCE [LARGE SCALE GENOMIC DNA]</scope>
    <source>
        <strain evidence="13">UoL-UT</strain>
    </source>
</reference>
<keyword evidence="4" id="KW-0964">Secreted</keyword>
<dbReference type="EMBL" id="NCKV01007965">
    <property type="protein sequence ID" value="RWS22759.1"/>
    <property type="molecule type" value="Genomic_DNA"/>
</dbReference>
<evidence type="ECO:0000256" key="11">
    <source>
        <dbReference type="ARBA" id="ARBA00041912"/>
    </source>
</evidence>
<keyword evidence="14" id="KW-1185">Reference proteome</keyword>
<dbReference type="SUPFAM" id="SSF55331">
    <property type="entry name" value="Tautomerase/MIF"/>
    <property type="match status" value="1"/>
</dbReference>
<dbReference type="Gene3D" id="3.30.429.10">
    <property type="entry name" value="Macrophage Migration Inhibitory Factor"/>
    <property type="match status" value="1"/>
</dbReference>
<evidence type="ECO:0000313" key="13">
    <source>
        <dbReference type="EMBL" id="RWS22759.1"/>
    </source>
</evidence>
<dbReference type="EC" id="5.3.3.12" evidence="8"/>
<dbReference type="GO" id="GO:0004167">
    <property type="term" value="F:dopachrome isomerase activity"/>
    <property type="evidence" value="ECO:0007669"/>
    <property type="project" value="UniProtKB-EC"/>
</dbReference>
<dbReference type="Pfam" id="PF01187">
    <property type="entry name" value="MIF"/>
    <property type="match status" value="1"/>
</dbReference>
<dbReference type="GO" id="GO:0005125">
    <property type="term" value="F:cytokine activity"/>
    <property type="evidence" value="ECO:0007669"/>
    <property type="project" value="UniProtKB-KW"/>
</dbReference>
<keyword evidence="5" id="KW-0413">Isomerase</keyword>
<comment type="catalytic activity">
    <reaction evidence="7">
        <text>L-dopachrome = 5,6-dihydroxyindole-2-carboxylate</text>
        <dbReference type="Rhea" id="RHEA:13041"/>
        <dbReference type="ChEBI" id="CHEBI:16875"/>
        <dbReference type="ChEBI" id="CHEBI:57509"/>
        <dbReference type="EC" id="5.3.3.12"/>
    </reaction>
</comment>
<evidence type="ECO:0000313" key="14">
    <source>
        <dbReference type="Proteomes" id="UP000288716"/>
    </source>
</evidence>
<evidence type="ECO:0000256" key="7">
    <source>
        <dbReference type="ARBA" id="ARBA00036823"/>
    </source>
</evidence>
<dbReference type="PANTHER" id="PTHR11954">
    <property type="entry name" value="D-DOPACHROME DECARBOXYLASE"/>
    <property type="match status" value="1"/>
</dbReference>
<dbReference type="InterPro" id="IPR001398">
    <property type="entry name" value="Macrophage_inhib_fac"/>
</dbReference>
<dbReference type="Proteomes" id="UP000288716">
    <property type="component" value="Unassembled WGS sequence"/>
</dbReference>
<dbReference type="InterPro" id="IPR014347">
    <property type="entry name" value="Tautomerase/MIF_sf"/>
</dbReference>
<evidence type="ECO:0000256" key="10">
    <source>
        <dbReference type="ARBA" id="ARBA00041631"/>
    </source>
</evidence>
<proteinExistence type="inferred from homology"/>
<evidence type="ECO:0000256" key="5">
    <source>
        <dbReference type="ARBA" id="ARBA00023235"/>
    </source>
</evidence>
<evidence type="ECO:0000256" key="4">
    <source>
        <dbReference type="ARBA" id="ARBA00022525"/>
    </source>
</evidence>
<dbReference type="STRING" id="299467.A0A443S5F7"/>
<dbReference type="AlphaFoldDB" id="A0A443S5F7"/>
<comment type="subcellular location">
    <subcellularLocation>
        <location evidence="1">Secreted</location>
    </subcellularLocation>
</comment>
<comment type="catalytic activity">
    <reaction evidence="6">
        <text>3-phenylpyruvate = enol-phenylpyruvate</text>
        <dbReference type="Rhea" id="RHEA:17097"/>
        <dbReference type="ChEBI" id="CHEBI:16815"/>
        <dbReference type="ChEBI" id="CHEBI:18005"/>
        <dbReference type="EC" id="5.3.2.1"/>
    </reaction>
</comment>
<evidence type="ECO:0000256" key="2">
    <source>
        <dbReference type="ARBA" id="ARBA00005851"/>
    </source>
</evidence>
<keyword evidence="3" id="KW-0202">Cytokine</keyword>
<protein>
    <recommendedName>
        <fullName evidence="12">L-dopachrome isomerase</fullName>
        <ecNumber evidence="9">5.3.2.1</ecNumber>
        <ecNumber evidence="8">5.3.3.12</ecNumber>
    </recommendedName>
    <alternativeName>
        <fullName evidence="10">L-dopachrome tautomerase</fullName>
    </alternativeName>
    <alternativeName>
        <fullName evidence="11">Phenylpyruvate tautomerase</fullName>
    </alternativeName>
</protein>
<gene>
    <name evidence="13" type="ORF">B4U80_00019</name>
</gene>
<sequence>MPNVEVTTNVPKDKIPNDFAKYLVDMVAKLYDYPVIYVDVVIRSDSKMSFGGKDNPAAVVNVTSLATDITKEKNKKICAALYPQFEKILGITGEMMMILFHGTTGDNIGFKGTTM</sequence>
<dbReference type="GO" id="GO:0050178">
    <property type="term" value="F:phenylpyruvate tautomerase activity"/>
    <property type="evidence" value="ECO:0007669"/>
    <property type="project" value="UniProtKB-EC"/>
</dbReference>
<evidence type="ECO:0000256" key="3">
    <source>
        <dbReference type="ARBA" id="ARBA00022514"/>
    </source>
</evidence>